<evidence type="ECO:0000256" key="5">
    <source>
        <dbReference type="ARBA" id="ARBA00023242"/>
    </source>
</evidence>
<feature type="compositionally biased region" description="Basic and acidic residues" evidence="7">
    <location>
        <begin position="451"/>
        <end position="461"/>
    </location>
</feature>
<reference evidence="9" key="1">
    <citation type="submission" date="2022-07" db="EMBL/GenBank/DDBJ databases">
        <title>Chromosome-level genome of Muraenolepis orangiensis.</title>
        <authorList>
            <person name="Kim J."/>
        </authorList>
    </citation>
    <scope>NUCLEOTIDE SEQUENCE</scope>
    <source>
        <strain evidence="9">KU_S4_2022</strain>
        <tissue evidence="9">Muscle</tissue>
    </source>
</reference>
<dbReference type="OrthoDB" id="21648at2759"/>
<evidence type="ECO:0000256" key="3">
    <source>
        <dbReference type="ARBA" id="ARBA00023117"/>
    </source>
</evidence>
<dbReference type="InterPro" id="IPR021900">
    <property type="entry name" value="DUF3512"/>
</dbReference>
<dbReference type="Pfam" id="PF00439">
    <property type="entry name" value="Bromodomain"/>
    <property type="match status" value="1"/>
</dbReference>
<keyword evidence="10" id="KW-1185">Reference proteome</keyword>
<evidence type="ECO:0000313" key="10">
    <source>
        <dbReference type="Proteomes" id="UP001148018"/>
    </source>
</evidence>
<feature type="region of interest" description="Disordered" evidence="7">
    <location>
        <begin position="221"/>
        <end position="270"/>
    </location>
</feature>
<dbReference type="PROSITE" id="PS50014">
    <property type="entry name" value="BROMODOMAIN_2"/>
    <property type="match status" value="1"/>
</dbReference>
<gene>
    <name evidence="9" type="ORF">NHX12_005951</name>
</gene>
<dbReference type="CDD" id="cd05513">
    <property type="entry name" value="Bromo_brd7_like"/>
    <property type="match status" value="1"/>
</dbReference>
<dbReference type="PANTHER" id="PTHR22881:SF12">
    <property type="entry name" value="BROMODOMAIN-CONTAINING PROTEIN 7"/>
    <property type="match status" value="1"/>
</dbReference>
<evidence type="ECO:0000256" key="1">
    <source>
        <dbReference type="ARBA" id="ARBA00004123"/>
    </source>
</evidence>
<feature type="compositionally biased region" description="Basic residues" evidence="7">
    <location>
        <begin position="1"/>
        <end position="11"/>
    </location>
</feature>
<feature type="compositionally biased region" description="Polar residues" evidence="7">
    <location>
        <begin position="251"/>
        <end position="260"/>
    </location>
</feature>
<comment type="subcellular location">
    <subcellularLocation>
        <location evidence="1">Nucleus</location>
    </subcellularLocation>
</comment>
<keyword evidence="3 6" id="KW-0103">Bromodomain</keyword>
<accession>A0A9Q0DSJ5</accession>
<dbReference type="SUPFAM" id="SSF47370">
    <property type="entry name" value="Bromodomain"/>
    <property type="match status" value="1"/>
</dbReference>
<dbReference type="EMBL" id="JANIIK010000112">
    <property type="protein sequence ID" value="KAJ3593617.1"/>
    <property type="molecule type" value="Genomic_DNA"/>
</dbReference>
<dbReference type="GO" id="GO:0005634">
    <property type="term" value="C:nucleus"/>
    <property type="evidence" value="ECO:0007669"/>
    <property type="project" value="UniProtKB-SubCell"/>
</dbReference>
<evidence type="ECO:0000259" key="8">
    <source>
        <dbReference type="PROSITE" id="PS50014"/>
    </source>
</evidence>
<evidence type="ECO:0000313" key="9">
    <source>
        <dbReference type="EMBL" id="KAJ3593617.1"/>
    </source>
</evidence>
<dbReference type="SMART" id="SM00297">
    <property type="entry name" value="BROMO"/>
    <property type="match status" value="1"/>
</dbReference>
<dbReference type="Gene3D" id="1.20.920.10">
    <property type="entry name" value="Bromodomain-like"/>
    <property type="match status" value="1"/>
</dbReference>
<dbReference type="PRINTS" id="PR00503">
    <property type="entry name" value="BROMODOMAIN"/>
</dbReference>
<evidence type="ECO:0000256" key="2">
    <source>
        <dbReference type="ARBA" id="ARBA00023015"/>
    </source>
</evidence>
<dbReference type="PANTHER" id="PTHR22881">
    <property type="entry name" value="BROMODOMAIN CONTAINING PROTEIN"/>
    <property type="match status" value="1"/>
</dbReference>
<dbReference type="Pfam" id="PF12024">
    <property type="entry name" value="DUF3512"/>
    <property type="match status" value="1"/>
</dbReference>
<proteinExistence type="predicted"/>
<organism evidence="9 10">
    <name type="scientific">Muraenolepis orangiensis</name>
    <name type="common">Patagonian moray cod</name>
    <dbReference type="NCBI Taxonomy" id="630683"/>
    <lineage>
        <taxon>Eukaryota</taxon>
        <taxon>Metazoa</taxon>
        <taxon>Chordata</taxon>
        <taxon>Craniata</taxon>
        <taxon>Vertebrata</taxon>
        <taxon>Euteleostomi</taxon>
        <taxon>Actinopterygii</taxon>
        <taxon>Neopterygii</taxon>
        <taxon>Teleostei</taxon>
        <taxon>Neoteleostei</taxon>
        <taxon>Acanthomorphata</taxon>
        <taxon>Zeiogadaria</taxon>
        <taxon>Gadariae</taxon>
        <taxon>Gadiformes</taxon>
        <taxon>Muraenolepidoidei</taxon>
        <taxon>Muraenolepididae</taxon>
        <taxon>Muraenolepis</taxon>
    </lineage>
</organism>
<dbReference type="InterPro" id="IPR051831">
    <property type="entry name" value="Bromodomain_contain_prot"/>
</dbReference>
<dbReference type="Proteomes" id="UP001148018">
    <property type="component" value="Unassembled WGS sequence"/>
</dbReference>
<feature type="domain" description="Bromo" evidence="8">
    <location>
        <begin position="118"/>
        <end position="188"/>
    </location>
</feature>
<feature type="compositionally biased region" description="Basic and acidic residues" evidence="7">
    <location>
        <begin position="12"/>
        <end position="23"/>
    </location>
</feature>
<sequence>MGKKHKKHKSEKHGNEEPGERPLKLVLKVAGGEVMAGGSMFEEPRERKRRKKKDRERMAGPPDEGKKKMAKKRKAQDADDWNEPEHNRTPVRSELDQLEQKEQTPLQEALNQLIRQLQRKDPSGLFSFPVTDLIAPGYSLVIKWPMDFSSMKTRVKKEWYQSLEEIKTDFRLMCENAMAYNKPETIYHKAAKKLLHSGIKILSPERLQSLKQSIEFMSGLDPMAMKPGKTEEDGGNSLDLSRDGPGAFYASESSQSPSTPRQDKESKEEVLKAEKELEEVRKAMEESAGKLTNRSLQCKLDFWRRKSDGSTTLAILNPADPSAGEAGFCPVKLGMMTNRLLSGVNCLQGFREDKRNRITPVSYINHGPFTSYAPTYDSSFANVGKEDSDLIYCFYGEEASLQLSQSMSEFLAQSEEYTYKLADNLLDAVTRGEHSKTLHAQLSTGSSSMVEEQRKTHENKGPTEVVDPEASVGSSLSSVMSPDQSHPQLSDDAQLFQEKLDETTRLLWELQEVQRERLSTKQPPSVICLLAPNAKELQLADKVTDNLTRLTSQVAPSQVSSVYSLRRAMGISLPSEAPGPLVDLTTVQDTEGTAV</sequence>
<keyword evidence="5" id="KW-0539">Nucleus</keyword>
<dbReference type="GO" id="GO:0006357">
    <property type="term" value="P:regulation of transcription by RNA polymerase II"/>
    <property type="evidence" value="ECO:0007669"/>
    <property type="project" value="TreeGrafter"/>
</dbReference>
<evidence type="ECO:0000256" key="7">
    <source>
        <dbReference type="SAM" id="MobiDB-lite"/>
    </source>
</evidence>
<dbReference type="InterPro" id="IPR036427">
    <property type="entry name" value="Bromodomain-like_sf"/>
</dbReference>
<dbReference type="InterPro" id="IPR001487">
    <property type="entry name" value="Bromodomain"/>
</dbReference>
<keyword evidence="4" id="KW-0804">Transcription</keyword>
<keyword evidence="2" id="KW-0805">Transcription regulation</keyword>
<feature type="compositionally biased region" description="Basic and acidic residues" evidence="7">
    <location>
        <begin position="261"/>
        <end position="270"/>
    </location>
</feature>
<feature type="region of interest" description="Disordered" evidence="7">
    <location>
        <begin position="1"/>
        <end position="101"/>
    </location>
</feature>
<feature type="region of interest" description="Disordered" evidence="7">
    <location>
        <begin position="438"/>
        <end position="489"/>
    </location>
</feature>
<feature type="compositionally biased region" description="Low complexity" evidence="7">
    <location>
        <begin position="471"/>
        <end position="481"/>
    </location>
</feature>
<evidence type="ECO:0000256" key="6">
    <source>
        <dbReference type="PROSITE-ProRule" id="PRU00035"/>
    </source>
</evidence>
<comment type="caution">
    <text evidence="9">The sequence shown here is derived from an EMBL/GenBank/DDBJ whole genome shotgun (WGS) entry which is preliminary data.</text>
</comment>
<evidence type="ECO:0000256" key="4">
    <source>
        <dbReference type="ARBA" id="ARBA00023163"/>
    </source>
</evidence>
<name>A0A9Q0DSJ5_9TELE</name>
<feature type="compositionally biased region" description="Basic and acidic residues" evidence="7">
    <location>
        <begin position="55"/>
        <end position="67"/>
    </location>
</feature>
<dbReference type="AlphaFoldDB" id="A0A9Q0DSJ5"/>
<protein>
    <recommendedName>
        <fullName evidence="8">Bromo domain-containing protein</fullName>
    </recommendedName>
</protein>
<feature type="compositionally biased region" description="Basic and acidic residues" evidence="7">
    <location>
        <begin position="83"/>
        <end position="101"/>
    </location>
</feature>
<feature type="compositionally biased region" description="Polar residues" evidence="7">
    <location>
        <begin position="438"/>
        <end position="450"/>
    </location>
</feature>